<name>A0A9P1ZGZ6_LISMN</name>
<dbReference type="Pfam" id="PF12728">
    <property type="entry name" value="HTH_17"/>
    <property type="match status" value="1"/>
</dbReference>
<accession>A0A9P1ZGZ6</accession>
<dbReference type="InterPro" id="IPR010093">
    <property type="entry name" value="SinI_DNA-bd"/>
</dbReference>
<evidence type="ECO:0000313" key="2">
    <source>
        <dbReference type="EMBL" id="EAE5602488.1"/>
    </source>
</evidence>
<evidence type="ECO:0000313" key="3">
    <source>
        <dbReference type="EMBL" id="EAG2243833.1"/>
    </source>
</evidence>
<evidence type="ECO:0000313" key="7">
    <source>
        <dbReference type="Proteomes" id="UP000540117"/>
    </source>
</evidence>
<dbReference type="EMBL" id="AABAYG010000001">
    <property type="protein sequence ID" value="EAG2243833.1"/>
    <property type="molecule type" value="Genomic_DNA"/>
</dbReference>
<dbReference type="Gene3D" id="1.10.10.10">
    <property type="entry name" value="Winged helix-like DNA-binding domain superfamily/Winged helix DNA-binding domain"/>
    <property type="match status" value="1"/>
</dbReference>
<dbReference type="InterPro" id="IPR036388">
    <property type="entry name" value="WH-like_DNA-bd_sf"/>
</dbReference>
<evidence type="ECO:0000313" key="6">
    <source>
        <dbReference type="Proteomes" id="UP000481141"/>
    </source>
</evidence>
<dbReference type="Proteomes" id="UP000540117">
    <property type="component" value="Unassembled WGS sequence"/>
</dbReference>
<dbReference type="InterPro" id="IPR009061">
    <property type="entry name" value="DNA-bd_dom_put_sf"/>
</dbReference>
<dbReference type="EMBL" id="AABBYJ010000001">
    <property type="protein sequence ID" value="EAG4330155.1"/>
    <property type="molecule type" value="Genomic_DNA"/>
</dbReference>
<dbReference type="NCBIfam" id="TIGR01764">
    <property type="entry name" value="excise"/>
    <property type="match status" value="1"/>
</dbReference>
<evidence type="ECO:0000259" key="1">
    <source>
        <dbReference type="Pfam" id="PF12728"/>
    </source>
</evidence>
<evidence type="ECO:0000313" key="5">
    <source>
        <dbReference type="Proteomes" id="UP000332711"/>
    </source>
</evidence>
<evidence type="ECO:0000313" key="4">
    <source>
        <dbReference type="EMBL" id="EAG4330155.1"/>
    </source>
</evidence>
<comment type="caution">
    <text evidence="4">The sequence shown here is derived from an EMBL/GenBank/DDBJ whole genome shotgun (WGS) entry which is preliminary data.</text>
</comment>
<reference evidence="6 7" key="1">
    <citation type="submission" date="2018-06" db="EMBL/GenBank/DDBJ databases">
        <authorList>
            <consortium name="GenomeTrakr: Next Generation Sequencing Network for Food Pathogen Tracability"/>
        </authorList>
    </citation>
    <scope>NUCLEOTIDE SEQUENCE [LARGE SCALE GENOMIC DNA]</scope>
    <source>
        <strain evidence="3">FDA00011243</strain>
        <strain evidence="4 7">FDA1005580-S054-001</strain>
        <strain evidence="6">FDA956581-098-004</strain>
    </source>
</reference>
<dbReference type="EMBL" id="AAASTI010000001">
    <property type="protein sequence ID" value="EAE5602488.1"/>
    <property type="molecule type" value="Genomic_DNA"/>
</dbReference>
<dbReference type="SUPFAM" id="SSF46955">
    <property type="entry name" value="Putative DNA-binding domain"/>
    <property type="match status" value="1"/>
</dbReference>
<gene>
    <name evidence="3" type="ORF">B1S26_00290</name>
    <name evidence="4" type="ORF">CAV64_02655</name>
    <name evidence="2" type="ORF">E1X78_00030</name>
</gene>
<proteinExistence type="predicted"/>
<reference evidence="2 5" key="2">
    <citation type="submission" date="2019-03" db="EMBL/GenBank/DDBJ databases">
        <authorList>
            <person name="Ashton P.M."/>
            <person name="Dallman T."/>
            <person name="Nair S."/>
            <person name="De Pinna E."/>
            <person name="Peters T."/>
            <person name="Grant K."/>
        </authorList>
    </citation>
    <scope>NUCLEOTIDE SEQUENCE [LARGE SCALE GENOMIC DNA]</scope>
    <source>
        <strain evidence="2">RL15000440</strain>
    </source>
</reference>
<dbReference type="GO" id="GO:0003677">
    <property type="term" value="F:DNA binding"/>
    <property type="evidence" value="ECO:0007669"/>
    <property type="project" value="UniProtKB-KW"/>
</dbReference>
<organism evidence="4 7">
    <name type="scientific">Listeria monocytogenes</name>
    <dbReference type="NCBI Taxonomy" id="1639"/>
    <lineage>
        <taxon>Bacteria</taxon>
        <taxon>Bacillati</taxon>
        <taxon>Bacillota</taxon>
        <taxon>Bacilli</taxon>
        <taxon>Bacillales</taxon>
        <taxon>Listeriaceae</taxon>
        <taxon>Listeria</taxon>
    </lineage>
</organism>
<sequence>MKETMLAQEVAEYLGVSCPTIYKWANYAKLPSKQINGKVRLFTHSHVEEWVREKEVEINENT</sequence>
<dbReference type="Proteomes" id="UP000332711">
    <property type="component" value="Unassembled WGS sequence"/>
</dbReference>
<dbReference type="AlphaFoldDB" id="A0A9P1ZGZ6"/>
<dbReference type="Proteomes" id="UP000481141">
    <property type="component" value="Unassembled WGS sequence"/>
</dbReference>
<protein>
    <submittedName>
        <fullName evidence="4">DNA-binding protein</fullName>
    </submittedName>
</protein>
<keyword evidence="4" id="KW-0238">DNA-binding</keyword>
<feature type="domain" description="Helix-turn-helix" evidence="1">
    <location>
        <begin position="8"/>
        <end position="54"/>
    </location>
</feature>
<dbReference type="InterPro" id="IPR041657">
    <property type="entry name" value="HTH_17"/>
</dbReference>